<dbReference type="Gene3D" id="1.20.1740.10">
    <property type="entry name" value="Amino acid/polyamine transporter I"/>
    <property type="match status" value="1"/>
</dbReference>
<keyword evidence="2" id="KW-0813">Transport</keyword>
<keyword evidence="4 7" id="KW-0812">Transmembrane</keyword>
<keyword evidence="9" id="KW-1185">Reference proteome</keyword>
<accession>S0P6W1</accession>
<dbReference type="OrthoDB" id="9791588at2"/>
<evidence type="ECO:0000313" key="9">
    <source>
        <dbReference type="Proteomes" id="UP000015961"/>
    </source>
</evidence>
<dbReference type="PANTHER" id="PTHR42770:SF15">
    <property type="entry name" value="GLUTAMATE_GAMMA-AMINOBUTYRATE ANTIPORTER-RELATED"/>
    <property type="match status" value="1"/>
</dbReference>
<feature type="transmembrane region" description="Helical" evidence="7">
    <location>
        <begin position="38"/>
        <end position="62"/>
    </location>
</feature>
<keyword evidence="5 7" id="KW-1133">Transmembrane helix</keyword>
<gene>
    <name evidence="8" type="ORF">I573_01127</name>
</gene>
<feature type="transmembrane region" description="Helical" evidence="7">
    <location>
        <begin position="83"/>
        <end position="112"/>
    </location>
</feature>
<dbReference type="PATRIC" id="fig|1140003.3.peg.2127"/>
<dbReference type="GO" id="GO:0022857">
    <property type="term" value="F:transmembrane transporter activity"/>
    <property type="evidence" value="ECO:0007669"/>
    <property type="project" value="InterPro"/>
</dbReference>
<dbReference type="PIRSF" id="PIRSF006060">
    <property type="entry name" value="AA_transporter"/>
    <property type="match status" value="1"/>
</dbReference>
<dbReference type="EMBL" id="ASWO01000004">
    <property type="protein sequence ID" value="EOT84226.1"/>
    <property type="molecule type" value="Genomic_DNA"/>
</dbReference>
<reference evidence="8 9" key="1">
    <citation type="submission" date="2013-03" db="EMBL/GenBank/DDBJ databases">
        <title>The Genome Sequence of Enterococcus sulfureus ATCC_49903 (PacBio/Illumina hybrid assembly).</title>
        <authorList>
            <consortium name="The Broad Institute Genomics Platform"/>
            <consortium name="The Broad Institute Genome Sequencing Center for Infectious Disease"/>
            <person name="Earl A."/>
            <person name="Russ C."/>
            <person name="Gilmore M."/>
            <person name="Surin D."/>
            <person name="Walker B."/>
            <person name="Young S."/>
            <person name="Zeng Q."/>
            <person name="Gargeya S."/>
            <person name="Fitzgerald M."/>
            <person name="Haas B."/>
            <person name="Abouelleil A."/>
            <person name="Allen A.W."/>
            <person name="Alvarado L."/>
            <person name="Arachchi H.M."/>
            <person name="Berlin A.M."/>
            <person name="Chapman S.B."/>
            <person name="Gainer-Dewar J."/>
            <person name="Goldberg J."/>
            <person name="Griggs A."/>
            <person name="Gujja S."/>
            <person name="Hansen M."/>
            <person name="Howarth C."/>
            <person name="Imamovic A."/>
            <person name="Ireland A."/>
            <person name="Larimer J."/>
            <person name="McCowan C."/>
            <person name="Murphy C."/>
            <person name="Pearson M."/>
            <person name="Poon T.W."/>
            <person name="Priest M."/>
            <person name="Roberts A."/>
            <person name="Saif S."/>
            <person name="Shea T."/>
            <person name="Sisk P."/>
            <person name="Sykes S."/>
            <person name="Wortman J."/>
            <person name="Nusbaum C."/>
            <person name="Birren B."/>
        </authorList>
    </citation>
    <scope>NUCLEOTIDE SEQUENCE [LARGE SCALE GENOMIC DNA]</scope>
    <source>
        <strain evidence="8 9">ATCC 49903</strain>
    </source>
</reference>
<dbReference type="InterPro" id="IPR050367">
    <property type="entry name" value="APC_superfamily"/>
</dbReference>
<dbReference type="STRING" id="1140003.OMY_02215"/>
<evidence type="ECO:0000256" key="1">
    <source>
        <dbReference type="ARBA" id="ARBA00004651"/>
    </source>
</evidence>
<feature type="transmembrane region" description="Helical" evidence="7">
    <location>
        <begin position="436"/>
        <end position="458"/>
    </location>
</feature>
<evidence type="ECO:0000256" key="4">
    <source>
        <dbReference type="ARBA" id="ARBA00022692"/>
    </source>
</evidence>
<proteinExistence type="predicted"/>
<evidence type="ECO:0000256" key="2">
    <source>
        <dbReference type="ARBA" id="ARBA00022448"/>
    </source>
</evidence>
<feature type="transmembrane region" description="Helical" evidence="7">
    <location>
        <begin position="278"/>
        <end position="300"/>
    </location>
</feature>
<dbReference type="InterPro" id="IPR002293">
    <property type="entry name" value="AA/rel_permease1"/>
</dbReference>
<feature type="transmembrane region" description="Helical" evidence="7">
    <location>
        <begin position="124"/>
        <end position="142"/>
    </location>
</feature>
<evidence type="ECO:0000256" key="3">
    <source>
        <dbReference type="ARBA" id="ARBA00022475"/>
    </source>
</evidence>
<organism evidence="8 9">
    <name type="scientific">Enterococcus sulfureus ATCC 49903</name>
    <dbReference type="NCBI Taxonomy" id="1140003"/>
    <lineage>
        <taxon>Bacteria</taxon>
        <taxon>Bacillati</taxon>
        <taxon>Bacillota</taxon>
        <taxon>Bacilli</taxon>
        <taxon>Lactobacillales</taxon>
        <taxon>Enterococcaceae</taxon>
        <taxon>Enterococcus</taxon>
    </lineage>
</organism>
<dbReference type="RefSeq" id="WP_016186631.1">
    <property type="nucleotide sequence ID" value="NZ_ASWO01000004.1"/>
</dbReference>
<feature type="transmembrane region" description="Helical" evidence="7">
    <location>
        <begin position="356"/>
        <end position="383"/>
    </location>
</feature>
<dbReference type="Proteomes" id="UP000015961">
    <property type="component" value="Unassembled WGS sequence"/>
</dbReference>
<feature type="transmembrane region" description="Helical" evidence="7">
    <location>
        <begin position="154"/>
        <end position="177"/>
    </location>
</feature>
<sequence>MNETKSGKMSRFAFFSMTASLFITVYEYPTFAASGKSLIFFLLLCGITWFLPVALCAAELATIKGYQEGGIYSWVGKPLGEKFGFAALFFQWFQITVGFVTMIYFIVGTLAYVLNIPEMNSNPLVKFLAVILIFWVLTVVQFKGTEMTARLAKYGFSIGIVLPVLVLTVFTIMYFMHGHTLSTNFTKVPFFPTTKDIGALTSFVLAYMGVEASAPHFSSLENPQKNYPKLLIALVVVGIVMSTLGGSIVSMVLTGTISSNQGVVDTATLLFSPGHLSWGVRVIGFLISFGIFAQVSSWIVSPTEGLQFAATKGLLPKGLAQKNQHQVPVKILVIQAIIVTIWAALLTFGSGGSGGIAFQAAISMTVLIYLSAYILFFIAYFVVLKKHADLPRDYQIPGGKLVKIIVAGFGLLISVSAVITAFIVPTTIAKSDSHSYLLLLATCFIVTLALPFVFYRFYSIKNIQKQKHDLTR</sequence>
<feature type="transmembrane region" description="Helical" evidence="7">
    <location>
        <begin position="331"/>
        <end position="350"/>
    </location>
</feature>
<dbReference type="eggNOG" id="COG0531">
    <property type="taxonomic scope" value="Bacteria"/>
</dbReference>
<evidence type="ECO:0000256" key="6">
    <source>
        <dbReference type="ARBA" id="ARBA00023136"/>
    </source>
</evidence>
<keyword evidence="3" id="KW-1003">Cell membrane</keyword>
<feature type="transmembrane region" description="Helical" evidence="7">
    <location>
        <begin position="197"/>
        <end position="218"/>
    </location>
</feature>
<evidence type="ECO:0000256" key="5">
    <source>
        <dbReference type="ARBA" id="ARBA00022989"/>
    </source>
</evidence>
<evidence type="ECO:0000313" key="8">
    <source>
        <dbReference type="EMBL" id="EOT84226.1"/>
    </source>
</evidence>
<dbReference type="AlphaFoldDB" id="S0P6W1"/>
<comment type="subcellular location">
    <subcellularLocation>
        <location evidence="1">Cell membrane</location>
        <topology evidence="1">Multi-pass membrane protein</topology>
    </subcellularLocation>
</comment>
<keyword evidence="6 7" id="KW-0472">Membrane</keyword>
<feature type="transmembrane region" description="Helical" evidence="7">
    <location>
        <begin position="230"/>
        <end position="258"/>
    </location>
</feature>
<feature type="transmembrane region" description="Helical" evidence="7">
    <location>
        <begin position="12"/>
        <end position="32"/>
    </location>
</feature>
<feature type="transmembrane region" description="Helical" evidence="7">
    <location>
        <begin position="404"/>
        <end position="424"/>
    </location>
</feature>
<comment type="caution">
    <text evidence="8">The sequence shown here is derived from an EMBL/GenBank/DDBJ whole genome shotgun (WGS) entry which is preliminary data.</text>
</comment>
<dbReference type="Pfam" id="PF13520">
    <property type="entry name" value="AA_permease_2"/>
    <property type="match status" value="1"/>
</dbReference>
<evidence type="ECO:0000256" key="7">
    <source>
        <dbReference type="SAM" id="Phobius"/>
    </source>
</evidence>
<dbReference type="GO" id="GO:0005886">
    <property type="term" value="C:plasma membrane"/>
    <property type="evidence" value="ECO:0007669"/>
    <property type="project" value="UniProtKB-SubCell"/>
</dbReference>
<protein>
    <submittedName>
        <fullName evidence="8">Glutamate:gamma-aminobutyrate antiporter</fullName>
    </submittedName>
</protein>
<name>S0P6W1_9ENTE</name>
<dbReference type="PANTHER" id="PTHR42770">
    <property type="entry name" value="AMINO ACID TRANSPORTER-RELATED"/>
    <property type="match status" value="1"/>
</dbReference>